<dbReference type="Gramene" id="rna9885">
    <property type="protein sequence ID" value="RHN73973.1"/>
    <property type="gene ID" value="gene9885"/>
</dbReference>
<keyword evidence="1" id="KW-0472">Membrane</keyword>
<evidence type="ECO:0000313" key="3">
    <source>
        <dbReference type="Proteomes" id="UP000265566"/>
    </source>
</evidence>
<dbReference type="AlphaFoldDB" id="A0A396JCD9"/>
<proteinExistence type="predicted"/>
<evidence type="ECO:0000313" key="2">
    <source>
        <dbReference type="EMBL" id="RHN73973.1"/>
    </source>
</evidence>
<gene>
    <name evidence="2" type="ORF">MtrunA17_Chr2g0304491</name>
</gene>
<comment type="caution">
    <text evidence="2">The sequence shown here is derived from an EMBL/GenBank/DDBJ whole genome shotgun (WGS) entry which is preliminary data.</text>
</comment>
<name>A0A396JCD9_MEDTR</name>
<accession>A0A396JCD9</accession>
<feature type="transmembrane region" description="Helical" evidence="1">
    <location>
        <begin position="39"/>
        <end position="65"/>
    </location>
</feature>
<protein>
    <recommendedName>
        <fullName evidence="4">Transmembrane protein</fullName>
    </recommendedName>
</protein>
<sequence length="67" mass="7402">MVCCARVMFYDGLVMICLWLVLVTDVIALTVFGMAVRNVVSVCLAVECFSCWAPPFLGCICVCIYRA</sequence>
<organism evidence="2 3">
    <name type="scientific">Medicago truncatula</name>
    <name type="common">Barrel medic</name>
    <name type="synonym">Medicago tribuloides</name>
    <dbReference type="NCBI Taxonomy" id="3880"/>
    <lineage>
        <taxon>Eukaryota</taxon>
        <taxon>Viridiplantae</taxon>
        <taxon>Streptophyta</taxon>
        <taxon>Embryophyta</taxon>
        <taxon>Tracheophyta</taxon>
        <taxon>Spermatophyta</taxon>
        <taxon>Magnoliopsida</taxon>
        <taxon>eudicotyledons</taxon>
        <taxon>Gunneridae</taxon>
        <taxon>Pentapetalae</taxon>
        <taxon>rosids</taxon>
        <taxon>fabids</taxon>
        <taxon>Fabales</taxon>
        <taxon>Fabaceae</taxon>
        <taxon>Papilionoideae</taxon>
        <taxon>50 kb inversion clade</taxon>
        <taxon>NPAAA clade</taxon>
        <taxon>Hologalegina</taxon>
        <taxon>IRL clade</taxon>
        <taxon>Trifolieae</taxon>
        <taxon>Medicago</taxon>
    </lineage>
</organism>
<dbReference type="Proteomes" id="UP000265566">
    <property type="component" value="Chromosome 2"/>
</dbReference>
<evidence type="ECO:0008006" key="4">
    <source>
        <dbReference type="Google" id="ProtNLM"/>
    </source>
</evidence>
<keyword evidence="1" id="KW-0812">Transmembrane</keyword>
<evidence type="ECO:0000256" key="1">
    <source>
        <dbReference type="SAM" id="Phobius"/>
    </source>
</evidence>
<dbReference type="EMBL" id="PSQE01000002">
    <property type="protein sequence ID" value="RHN73973.1"/>
    <property type="molecule type" value="Genomic_DNA"/>
</dbReference>
<reference evidence="3" key="1">
    <citation type="journal article" date="2018" name="Nat. Plants">
        <title>Whole-genome landscape of Medicago truncatula symbiotic genes.</title>
        <authorList>
            <person name="Pecrix Y."/>
            <person name="Staton S.E."/>
            <person name="Sallet E."/>
            <person name="Lelandais-Briere C."/>
            <person name="Moreau S."/>
            <person name="Carrere S."/>
            <person name="Blein T."/>
            <person name="Jardinaud M.F."/>
            <person name="Latrasse D."/>
            <person name="Zouine M."/>
            <person name="Zahm M."/>
            <person name="Kreplak J."/>
            <person name="Mayjonade B."/>
            <person name="Satge C."/>
            <person name="Perez M."/>
            <person name="Cauet S."/>
            <person name="Marande W."/>
            <person name="Chantry-Darmon C."/>
            <person name="Lopez-Roques C."/>
            <person name="Bouchez O."/>
            <person name="Berard A."/>
            <person name="Debelle F."/>
            <person name="Munos S."/>
            <person name="Bendahmane A."/>
            <person name="Berges H."/>
            <person name="Niebel A."/>
            <person name="Buitink J."/>
            <person name="Frugier F."/>
            <person name="Benhamed M."/>
            <person name="Crespi M."/>
            <person name="Gouzy J."/>
            <person name="Gamas P."/>
        </authorList>
    </citation>
    <scope>NUCLEOTIDE SEQUENCE [LARGE SCALE GENOMIC DNA]</scope>
    <source>
        <strain evidence="3">cv. Jemalong A17</strain>
    </source>
</reference>
<feature type="transmembrane region" description="Helical" evidence="1">
    <location>
        <begin position="12"/>
        <end position="33"/>
    </location>
</feature>
<keyword evidence="1" id="KW-1133">Transmembrane helix</keyword>